<organism evidence="8">
    <name type="scientific">marine sediment metagenome</name>
    <dbReference type="NCBI Taxonomy" id="412755"/>
    <lineage>
        <taxon>unclassified sequences</taxon>
        <taxon>metagenomes</taxon>
        <taxon>ecological metagenomes</taxon>
    </lineage>
</organism>
<keyword evidence="2" id="KW-0949">S-adenosyl-L-methionine</keyword>
<dbReference type="CDD" id="cd01335">
    <property type="entry name" value="Radical_SAM"/>
    <property type="match status" value="1"/>
</dbReference>
<evidence type="ECO:0000259" key="7">
    <source>
        <dbReference type="PROSITE" id="PS51918"/>
    </source>
</evidence>
<dbReference type="Gene3D" id="3.40.50.280">
    <property type="entry name" value="Cobalamin-binding domain"/>
    <property type="match status" value="1"/>
</dbReference>
<gene>
    <name evidence="8" type="ORF">LCGC14_1878120</name>
</gene>
<dbReference type="GO" id="GO:0051539">
    <property type="term" value="F:4 iron, 4 sulfur cluster binding"/>
    <property type="evidence" value="ECO:0007669"/>
    <property type="project" value="UniProtKB-KW"/>
</dbReference>
<protein>
    <submittedName>
        <fullName evidence="8">Uncharacterized protein</fullName>
    </submittedName>
</protein>
<comment type="caution">
    <text evidence="8">The sequence shown here is derived from an EMBL/GenBank/DDBJ whole genome shotgun (WGS) entry which is preliminary data.</text>
</comment>
<dbReference type="PROSITE" id="PS51918">
    <property type="entry name" value="RADICAL_SAM"/>
    <property type="match status" value="1"/>
</dbReference>
<feature type="domain" description="Radical SAM core" evidence="7">
    <location>
        <begin position="174"/>
        <end position="371"/>
    </location>
</feature>
<comment type="cofactor">
    <cofactor evidence="1">
        <name>[4Fe-4S] cluster</name>
        <dbReference type="ChEBI" id="CHEBI:49883"/>
    </cofactor>
</comment>
<dbReference type="SMART" id="SM00729">
    <property type="entry name" value="Elp3"/>
    <property type="match status" value="1"/>
</dbReference>
<dbReference type="PANTHER" id="PTHR43409:SF16">
    <property type="entry name" value="SLR0320 PROTEIN"/>
    <property type="match status" value="1"/>
</dbReference>
<evidence type="ECO:0000313" key="8">
    <source>
        <dbReference type="EMBL" id="KKL93092.1"/>
    </source>
</evidence>
<dbReference type="GO" id="GO:0005829">
    <property type="term" value="C:cytosol"/>
    <property type="evidence" value="ECO:0007669"/>
    <property type="project" value="TreeGrafter"/>
</dbReference>
<dbReference type="EMBL" id="LAZR01019287">
    <property type="protein sequence ID" value="KKL93092.1"/>
    <property type="molecule type" value="Genomic_DNA"/>
</dbReference>
<keyword evidence="5" id="KW-0411">Iron-sulfur</keyword>
<dbReference type="InterPro" id="IPR034466">
    <property type="entry name" value="Methyltransferase_Class_B"/>
</dbReference>
<dbReference type="GO" id="GO:0003824">
    <property type="term" value="F:catalytic activity"/>
    <property type="evidence" value="ECO:0007669"/>
    <property type="project" value="InterPro"/>
</dbReference>
<evidence type="ECO:0000256" key="1">
    <source>
        <dbReference type="ARBA" id="ARBA00001966"/>
    </source>
</evidence>
<feature type="non-terminal residue" evidence="8">
    <location>
        <position position="371"/>
    </location>
</feature>
<dbReference type="InterPro" id="IPR007197">
    <property type="entry name" value="rSAM"/>
</dbReference>
<dbReference type="PROSITE" id="PS51332">
    <property type="entry name" value="B12_BINDING"/>
    <property type="match status" value="1"/>
</dbReference>
<dbReference type="AlphaFoldDB" id="A0A0F9J1K9"/>
<name>A0A0F9J1K9_9ZZZZ</name>
<sequence>MGLNILLVNPNRFQNPPVIPIGLEYLVTTLEKHNHNVQILDLCFSDTPEKDLDKILNKKSFDLVGLTIRNIDSAIYFNNQFFLTDFTPLVKCVKEQNIPIVLGGSGFSAMPNEIINYLKADYGIIGPGEIIFPQFLELWQSNNLTQKIFDGWETGVDKELVNLRGNKIDYPHYLKEEGIVGFQTHVGCNNQCPYCIEANTRVHLKGISKIIDELAHLVNQGYNHFHTCDTEFNTNLQFSIEFCLALIKRNLGLKWALYMKPTPYSENLFKFLHQSKAYLITLSVDSDERIQESNKYNFDDLAQIVSYCQKYDIKLAIDLLVGYPNEPLKSVKKMIDFFKTTRPFTVGISFNFRIYNHTTLASLIKEDPSLQ</sequence>
<evidence type="ECO:0000256" key="5">
    <source>
        <dbReference type="ARBA" id="ARBA00023014"/>
    </source>
</evidence>
<evidence type="ECO:0000259" key="6">
    <source>
        <dbReference type="PROSITE" id="PS51332"/>
    </source>
</evidence>
<dbReference type="InterPro" id="IPR058240">
    <property type="entry name" value="rSAM_sf"/>
</dbReference>
<dbReference type="GO" id="GO:0031419">
    <property type="term" value="F:cobalamin binding"/>
    <property type="evidence" value="ECO:0007669"/>
    <property type="project" value="InterPro"/>
</dbReference>
<evidence type="ECO:0000256" key="4">
    <source>
        <dbReference type="ARBA" id="ARBA00023004"/>
    </source>
</evidence>
<dbReference type="InterPro" id="IPR023404">
    <property type="entry name" value="rSAM_horseshoe"/>
</dbReference>
<dbReference type="SUPFAM" id="SSF102114">
    <property type="entry name" value="Radical SAM enzymes"/>
    <property type="match status" value="1"/>
</dbReference>
<keyword evidence="3" id="KW-0479">Metal-binding</keyword>
<dbReference type="Gene3D" id="3.80.30.20">
    <property type="entry name" value="tm_1862 like domain"/>
    <property type="match status" value="1"/>
</dbReference>
<dbReference type="InterPro" id="IPR006638">
    <property type="entry name" value="Elp3/MiaA/NifB-like_rSAM"/>
</dbReference>
<keyword evidence="4" id="KW-0408">Iron</keyword>
<dbReference type="InterPro" id="IPR051198">
    <property type="entry name" value="BchE-like"/>
</dbReference>
<feature type="domain" description="B12-binding" evidence="6">
    <location>
        <begin position="4"/>
        <end position="146"/>
    </location>
</feature>
<dbReference type="PANTHER" id="PTHR43409">
    <property type="entry name" value="ANAEROBIC MAGNESIUM-PROTOPORPHYRIN IX MONOMETHYL ESTER CYCLASE-RELATED"/>
    <property type="match status" value="1"/>
</dbReference>
<evidence type="ECO:0000256" key="2">
    <source>
        <dbReference type="ARBA" id="ARBA00022691"/>
    </source>
</evidence>
<dbReference type="Pfam" id="PF02310">
    <property type="entry name" value="B12-binding"/>
    <property type="match status" value="1"/>
</dbReference>
<dbReference type="InterPro" id="IPR006158">
    <property type="entry name" value="Cobalamin-bd"/>
</dbReference>
<dbReference type="SFLD" id="SFLDG01082">
    <property type="entry name" value="B12-binding_domain_containing"/>
    <property type="match status" value="1"/>
</dbReference>
<proteinExistence type="predicted"/>
<reference evidence="8" key="1">
    <citation type="journal article" date="2015" name="Nature">
        <title>Complex archaea that bridge the gap between prokaryotes and eukaryotes.</title>
        <authorList>
            <person name="Spang A."/>
            <person name="Saw J.H."/>
            <person name="Jorgensen S.L."/>
            <person name="Zaremba-Niedzwiedzka K."/>
            <person name="Martijn J."/>
            <person name="Lind A.E."/>
            <person name="van Eijk R."/>
            <person name="Schleper C."/>
            <person name="Guy L."/>
            <person name="Ettema T.J."/>
        </authorList>
    </citation>
    <scope>NUCLEOTIDE SEQUENCE</scope>
</reference>
<evidence type="ECO:0000256" key="3">
    <source>
        <dbReference type="ARBA" id="ARBA00022723"/>
    </source>
</evidence>
<dbReference type="SFLD" id="SFLDS00029">
    <property type="entry name" value="Radical_SAM"/>
    <property type="match status" value="1"/>
</dbReference>
<dbReference type="GO" id="GO:0046872">
    <property type="term" value="F:metal ion binding"/>
    <property type="evidence" value="ECO:0007669"/>
    <property type="project" value="UniProtKB-KW"/>
</dbReference>
<dbReference type="SFLD" id="SFLDG01123">
    <property type="entry name" value="methyltransferase_(Class_B)"/>
    <property type="match status" value="1"/>
</dbReference>
<accession>A0A0F9J1K9</accession>
<dbReference type="Pfam" id="PF04055">
    <property type="entry name" value="Radical_SAM"/>
    <property type="match status" value="1"/>
</dbReference>